<organism evidence="1">
    <name type="scientific">uncultured Sulfurovum sp</name>
    <dbReference type="NCBI Taxonomy" id="269237"/>
    <lineage>
        <taxon>Bacteria</taxon>
        <taxon>Pseudomonadati</taxon>
        <taxon>Campylobacterota</taxon>
        <taxon>Epsilonproteobacteria</taxon>
        <taxon>Campylobacterales</taxon>
        <taxon>Sulfurovaceae</taxon>
        <taxon>Sulfurovum</taxon>
        <taxon>environmental samples</taxon>
    </lineage>
</organism>
<name>A0A6S6SIW4_9BACT</name>
<dbReference type="AlphaFoldDB" id="A0A6S6SIW4"/>
<proteinExistence type="predicted"/>
<evidence type="ECO:0000313" key="1">
    <source>
        <dbReference type="EMBL" id="CAA6810068.1"/>
    </source>
</evidence>
<protein>
    <submittedName>
        <fullName evidence="1">Uncharacterized protein</fullName>
    </submittedName>
</protein>
<reference evidence="1" key="1">
    <citation type="submission" date="2020-01" db="EMBL/GenBank/DDBJ databases">
        <authorList>
            <person name="Meier V. D."/>
            <person name="Meier V D."/>
        </authorList>
    </citation>
    <scope>NUCLEOTIDE SEQUENCE</scope>
    <source>
        <strain evidence="1">HLG_WM_MAG_04</strain>
    </source>
</reference>
<sequence>MPSVNQVSDLIENPENFEDEQRFKMTIIALISPIIEINEKNFSLYAKVFNTNLNIEENEFISLKKLLAKDNRSTDEKIDYIKKELGNNVYQIMQFLKILNRIIIVNGCKQKSYFQFENIRDTFLKEFY</sequence>
<gene>
    <name evidence="1" type="ORF">HELGO_WM17146</name>
</gene>
<dbReference type="EMBL" id="CACVAX010000027">
    <property type="protein sequence ID" value="CAA6810068.1"/>
    <property type="molecule type" value="Genomic_DNA"/>
</dbReference>
<accession>A0A6S6SIW4</accession>